<name>A0A212RPQ7_9CHLR</name>
<dbReference type="AlphaFoldDB" id="A0A212RPQ7"/>
<dbReference type="OrthoDB" id="1550501at2"/>
<evidence type="ECO:0000313" key="3">
    <source>
        <dbReference type="EMBL" id="SNB74497.1"/>
    </source>
</evidence>
<keyword evidence="1" id="KW-0051">Antiviral defense</keyword>
<accession>A0A212RPQ7</accession>
<evidence type="ECO:0000256" key="1">
    <source>
        <dbReference type="ARBA" id="ARBA00023118"/>
    </source>
</evidence>
<evidence type="ECO:0000259" key="2">
    <source>
        <dbReference type="Pfam" id="PF03787"/>
    </source>
</evidence>
<feature type="domain" description="CRISPR type III-associated protein" evidence="2">
    <location>
        <begin position="12"/>
        <end position="192"/>
    </location>
</feature>
<protein>
    <submittedName>
        <fullName evidence="3">CRISPR/Cas system CSM-associated protein Csm3, group 7 of RAMP superfamily</fullName>
    </submittedName>
</protein>
<gene>
    <name evidence="3" type="ORF">SAMN02746019_00025420</name>
</gene>
<evidence type="ECO:0000313" key="4">
    <source>
        <dbReference type="Proteomes" id="UP000197025"/>
    </source>
</evidence>
<dbReference type="InParanoid" id="A0A212RPQ7"/>
<dbReference type="Pfam" id="PF03787">
    <property type="entry name" value="RAMPs"/>
    <property type="match status" value="1"/>
</dbReference>
<dbReference type="InterPro" id="IPR005537">
    <property type="entry name" value="RAMP_III_fam"/>
</dbReference>
<dbReference type="GO" id="GO:0051607">
    <property type="term" value="P:defense response to virus"/>
    <property type="evidence" value="ECO:0007669"/>
    <property type="project" value="UniProtKB-KW"/>
</dbReference>
<reference evidence="4" key="1">
    <citation type="submission" date="2017-06" db="EMBL/GenBank/DDBJ databases">
        <authorList>
            <person name="Varghese N."/>
            <person name="Submissions S."/>
        </authorList>
    </citation>
    <scope>NUCLEOTIDE SEQUENCE [LARGE SCALE GENOMIC DNA]</scope>
    <source>
        <strain evidence="4">JAD2</strain>
    </source>
</reference>
<dbReference type="EMBL" id="FYEK01000073">
    <property type="protein sequence ID" value="SNB74497.1"/>
    <property type="molecule type" value="Genomic_DNA"/>
</dbReference>
<organism evidence="3 4">
    <name type="scientific">Thermoflexus hugenholtzii JAD2</name>
    <dbReference type="NCBI Taxonomy" id="877466"/>
    <lineage>
        <taxon>Bacteria</taxon>
        <taxon>Bacillati</taxon>
        <taxon>Chloroflexota</taxon>
        <taxon>Thermoflexia</taxon>
        <taxon>Thermoflexales</taxon>
        <taxon>Thermoflexaceae</taxon>
        <taxon>Thermoflexus</taxon>
    </lineage>
</organism>
<sequence>MAWQAYRWVWRLESPLHIGLSPAGFLNRTRLYIPARAMWGALTAELARQNASGAWPDYQSIGRDLQENARFSYLYPAEQVNGRWHPWLPRYEEGRGLCWQRQDGGDPLPDRTFRQRLLSTHPGTAIDPASDTAAEGTLREVEYIMPRWRDTGAPVAFVGYVFLRDGNNLHGLKDVEELWIGGESRYGFGRLSCVQLEGPVNDCFGISLDLSDKDPILCEPEFIWAHAPLDGGEAKAGAWEIVLGWDQNTLRSEASCSPCWKPGSRAKGKIRFRLLGNGLWQA</sequence>
<keyword evidence="4" id="KW-1185">Reference proteome</keyword>
<dbReference type="RefSeq" id="WP_088572306.1">
    <property type="nucleotide sequence ID" value="NZ_FYEK01000073.1"/>
</dbReference>
<dbReference type="Proteomes" id="UP000197025">
    <property type="component" value="Unassembled WGS sequence"/>
</dbReference>
<proteinExistence type="predicted"/>